<dbReference type="Proteomes" id="UP000284177">
    <property type="component" value="Unassembled WGS sequence"/>
</dbReference>
<evidence type="ECO:0000313" key="2">
    <source>
        <dbReference type="EMBL" id="RKD31527.1"/>
    </source>
</evidence>
<keyword evidence="1" id="KW-0812">Transmembrane</keyword>
<dbReference type="OrthoDB" id="1708087at2"/>
<dbReference type="EMBL" id="MCIB01000018">
    <property type="protein sequence ID" value="RKD31527.1"/>
    <property type="molecule type" value="Genomic_DNA"/>
</dbReference>
<dbReference type="Pfam" id="PF09527">
    <property type="entry name" value="ATPase_gene1"/>
    <property type="match status" value="1"/>
</dbReference>
<feature type="transmembrane region" description="Helical" evidence="1">
    <location>
        <begin position="12"/>
        <end position="33"/>
    </location>
</feature>
<name>A0A419T214_9FIRM</name>
<feature type="transmembrane region" description="Helical" evidence="1">
    <location>
        <begin position="45"/>
        <end position="64"/>
    </location>
</feature>
<keyword evidence="3" id="KW-1185">Reference proteome</keyword>
<evidence type="ECO:0000313" key="3">
    <source>
        <dbReference type="Proteomes" id="UP000284177"/>
    </source>
</evidence>
<comment type="caution">
    <text evidence="2">The sequence shown here is derived from an EMBL/GenBank/DDBJ whole genome shotgun (WGS) entry which is preliminary data.</text>
</comment>
<evidence type="ECO:0008006" key="4">
    <source>
        <dbReference type="Google" id="ProtNLM"/>
    </source>
</evidence>
<keyword evidence="1" id="KW-0472">Membrane</keyword>
<evidence type="ECO:0000256" key="1">
    <source>
        <dbReference type="SAM" id="Phobius"/>
    </source>
</evidence>
<dbReference type="AlphaFoldDB" id="A0A419T214"/>
<accession>A0A419T214</accession>
<sequence length="74" mass="8042">MGKKDKSSILENLALVTQIGISMALPIVAGIFLGNFLDNKLGTNVIFLAIFSILGVITSFLNLYKLTKRQTKGK</sequence>
<dbReference type="InterPro" id="IPR032820">
    <property type="entry name" value="ATPase_put"/>
</dbReference>
<reference evidence="2 3" key="1">
    <citation type="submission" date="2016-08" db="EMBL/GenBank/DDBJ databases">
        <title>Novel Firmicutes and Novel Genomes.</title>
        <authorList>
            <person name="Poppleton D.I."/>
            <person name="Gribaldo S."/>
        </authorList>
    </citation>
    <scope>NUCLEOTIDE SEQUENCE [LARGE SCALE GENOMIC DNA]</scope>
    <source>
        <strain evidence="2 3">CTT3</strain>
    </source>
</reference>
<gene>
    <name evidence="2" type="ORF">BET03_12485</name>
</gene>
<protein>
    <recommendedName>
        <fullName evidence="4">ATP synthase subunit</fullName>
    </recommendedName>
</protein>
<organism evidence="2 3">
    <name type="scientific">Thermohalobacter berrensis</name>
    <dbReference type="NCBI Taxonomy" id="99594"/>
    <lineage>
        <taxon>Bacteria</taxon>
        <taxon>Bacillati</taxon>
        <taxon>Bacillota</taxon>
        <taxon>Tissierellia</taxon>
        <taxon>Tissierellales</taxon>
        <taxon>Thermohalobacteraceae</taxon>
        <taxon>Thermohalobacter</taxon>
    </lineage>
</organism>
<proteinExistence type="predicted"/>
<keyword evidence="1" id="KW-1133">Transmembrane helix</keyword>
<dbReference type="RefSeq" id="WP_120169334.1">
    <property type="nucleotide sequence ID" value="NZ_MCIB01000018.1"/>
</dbReference>